<keyword evidence="3" id="KW-0153">Cholesterol metabolism</keyword>
<evidence type="ECO:0000259" key="17">
    <source>
        <dbReference type="Pfam" id="PF00732"/>
    </source>
</evidence>
<proteinExistence type="inferred from homology"/>
<evidence type="ECO:0000256" key="15">
    <source>
        <dbReference type="ARBA" id="ARBA00049778"/>
    </source>
</evidence>
<dbReference type="SUPFAM" id="SSF51905">
    <property type="entry name" value="FAD/NAD(P)-binding domain"/>
    <property type="match status" value="1"/>
</dbReference>
<evidence type="ECO:0000313" key="20">
    <source>
        <dbReference type="EMBL" id="KAF4303094.1"/>
    </source>
</evidence>
<feature type="region of interest" description="Disordered" evidence="16">
    <location>
        <begin position="1"/>
        <end position="87"/>
    </location>
</feature>
<keyword evidence="6" id="KW-0560">Oxidoreductase</keyword>
<accession>A0A8H4IMQ0</accession>
<dbReference type="GO" id="GO:0004769">
    <property type="term" value="F:steroid Delta-isomerase activity"/>
    <property type="evidence" value="ECO:0007669"/>
    <property type="project" value="UniProtKB-EC"/>
</dbReference>
<comment type="pathway">
    <text evidence="12">Steroid metabolism; cholesterol degradation.</text>
</comment>
<dbReference type="EMBL" id="WWBZ02000062">
    <property type="protein sequence ID" value="KAF4303094.1"/>
    <property type="molecule type" value="Genomic_DNA"/>
</dbReference>
<gene>
    <name evidence="20" type="ORF">GTA08_BOTSDO08890</name>
</gene>
<evidence type="ECO:0000259" key="18">
    <source>
        <dbReference type="Pfam" id="PF00890"/>
    </source>
</evidence>
<feature type="domain" description="FAD-dependent oxidoreductase 2 FAD-binding" evidence="18">
    <location>
        <begin position="98"/>
        <end position="130"/>
    </location>
</feature>
<evidence type="ECO:0000256" key="1">
    <source>
        <dbReference type="ARBA" id="ARBA00001974"/>
    </source>
</evidence>
<evidence type="ECO:0000256" key="10">
    <source>
        <dbReference type="ARBA" id="ARBA00023235"/>
    </source>
</evidence>
<dbReference type="AlphaFoldDB" id="A0A8H4IMQ0"/>
<feature type="compositionally biased region" description="Basic and acidic residues" evidence="16">
    <location>
        <begin position="39"/>
        <end position="60"/>
    </location>
</feature>
<keyword evidence="7" id="KW-0443">Lipid metabolism</keyword>
<reference evidence="20" key="1">
    <citation type="submission" date="2020-04" db="EMBL/GenBank/DDBJ databases">
        <title>Genome Assembly and Annotation of Botryosphaeria dothidea sdau 11-99, a Latent Pathogen of Apple Fruit Ring Rot in China.</title>
        <authorList>
            <person name="Yu C."/>
            <person name="Diao Y."/>
            <person name="Lu Q."/>
            <person name="Zhao J."/>
            <person name="Cui S."/>
            <person name="Peng C."/>
            <person name="He B."/>
            <person name="Liu H."/>
        </authorList>
    </citation>
    <scope>NUCLEOTIDE SEQUENCE [LARGE SCALE GENOMIC DNA]</scope>
    <source>
        <strain evidence="20">Sdau11-99</strain>
    </source>
</reference>
<keyword evidence="8" id="KW-1207">Sterol metabolism</keyword>
<protein>
    <recommendedName>
        <fullName evidence="14">Cholesterol oxidase</fullName>
        <ecNumber evidence="13">1.1.3.6</ecNumber>
        <ecNumber evidence="11">5.3.3.1</ecNumber>
    </recommendedName>
    <alternativeName>
        <fullName evidence="15">Cholesterol isomerase</fullName>
    </alternativeName>
</protein>
<keyword evidence="10" id="KW-0413">Isomerase</keyword>
<dbReference type="Pfam" id="PF05199">
    <property type="entry name" value="GMC_oxred_C"/>
    <property type="match status" value="1"/>
</dbReference>
<dbReference type="Gene3D" id="3.50.50.60">
    <property type="entry name" value="FAD/NAD(P)-binding domain"/>
    <property type="match status" value="3"/>
</dbReference>
<dbReference type="InterPro" id="IPR052542">
    <property type="entry name" value="Cholesterol_Oxidase"/>
</dbReference>
<evidence type="ECO:0000256" key="7">
    <source>
        <dbReference type="ARBA" id="ARBA00023098"/>
    </source>
</evidence>
<feature type="compositionally biased region" description="Polar residues" evidence="16">
    <location>
        <begin position="7"/>
        <end position="19"/>
    </location>
</feature>
<evidence type="ECO:0000256" key="8">
    <source>
        <dbReference type="ARBA" id="ARBA00023166"/>
    </source>
</evidence>
<dbReference type="EC" id="1.1.3.6" evidence="13"/>
<dbReference type="OrthoDB" id="9974421at2759"/>
<dbReference type="Proteomes" id="UP000572817">
    <property type="component" value="Unassembled WGS sequence"/>
</dbReference>
<evidence type="ECO:0000256" key="11">
    <source>
        <dbReference type="ARBA" id="ARBA00038856"/>
    </source>
</evidence>
<dbReference type="PANTHER" id="PTHR47470:SF1">
    <property type="entry name" value="FAD-DEPENDENT OXIDOREDUCTASE 2 FAD BINDING DOMAIN-CONTAINING PROTEIN"/>
    <property type="match status" value="1"/>
</dbReference>
<evidence type="ECO:0000256" key="14">
    <source>
        <dbReference type="ARBA" id="ARBA00049744"/>
    </source>
</evidence>
<keyword evidence="4" id="KW-0285">Flavoprotein</keyword>
<dbReference type="InterPro" id="IPR029058">
    <property type="entry name" value="AB_hydrolase_fold"/>
</dbReference>
<evidence type="ECO:0000256" key="4">
    <source>
        <dbReference type="ARBA" id="ARBA00022630"/>
    </source>
</evidence>
<evidence type="ECO:0000256" key="3">
    <source>
        <dbReference type="ARBA" id="ARBA00022548"/>
    </source>
</evidence>
<dbReference type="PANTHER" id="PTHR47470">
    <property type="entry name" value="CHOLESTEROL OXIDASE"/>
    <property type="match status" value="1"/>
</dbReference>
<dbReference type="InterPro" id="IPR036188">
    <property type="entry name" value="FAD/NAD-bd_sf"/>
</dbReference>
<organism evidence="20 21">
    <name type="scientific">Botryosphaeria dothidea</name>
    <dbReference type="NCBI Taxonomy" id="55169"/>
    <lineage>
        <taxon>Eukaryota</taxon>
        <taxon>Fungi</taxon>
        <taxon>Dikarya</taxon>
        <taxon>Ascomycota</taxon>
        <taxon>Pezizomycotina</taxon>
        <taxon>Dothideomycetes</taxon>
        <taxon>Dothideomycetes incertae sedis</taxon>
        <taxon>Botryosphaeriales</taxon>
        <taxon>Botryosphaeriaceae</taxon>
        <taxon>Botryosphaeria</taxon>
    </lineage>
</organism>
<evidence type="ECO:0000256" key="16">
    <source>
        <dbReference type="SAM" id="MobiDB-lite"/>
    </source>
</evidence>
<dbReference type="GO" id="GO:0050660">
    <property type="term" value="F:flavin adenine dinucleotide binding"/>
    <property type="evidence" value="ECO:0007669"/>
    <property type="project" value="InterPro"/>
</dbReference>
<dbReference type="GO" id="GO:0016995">
    <property type="term" value="F:cholesterol oxidase activity"/>
    <property type="evidence" value="ECO:0007669"/>
    <property type="project" value="UniProtKB-EC"/>
</dbReference>
<evidence type="ECO:0000256" key="2">
    <source>
        <dbReference type="ARBA" id="ARBA00010790"/>
    </source>
</evidence>
<feature type="domain" description="Glucose-methanol-choline oxidoreductase N-terminal" evidence="17">
    <location>
        <begin position="171"/>
        <end position="390"/>
    </location>
</feature>
<keyword evidence="21" id="KW-1185">Reference proteome</keyword>
<name>A0A8H4IMQ0_9PEZI</name>
<dbReference type="SUPFAM" id="SSF53474">
    <property type="entry name" value="alpha/beta-Hydrolases"/>
    <property type="match status" value="1"/>
</dbReference>
<evidence type="ECO:0000256" key="13">
    <source>
        <dbReference type="ARBA" id="ARBA00049723"/>
    </source>
</evidence>
<evidence type="ECO:0000313" key="21">
    <source>
        <dbReference type="Proteomes" id="UP000572817"/>
    </source>
</evidence>
<sequence>MAPGFTGTENGVQSQSASLTDDIFPDGPVQDGKASNTEGLRRRLRNGESKKVIDTMESFHSEQVNGRTPDSAEPEQPAKTRRFPRLSRPVPLIRPEYDVVVVGSGYGGGVAASRAARAGKSVAILELGKEKWPGEYPSSLHEALPEVHVSGNAGKDNGPLVNAALGSATSMYHLILGEGQNAFVANGLGGTSLVNANVFLRCDDRTLQMHNWPSQIRKEPGSLDEYYKRAEHMLQPAPYPDSYPPLNKLSVLQKQAIALGQKENFYHVPQTTFFTNGLNNAGVEMKASTGSGQDCTGVNDGSKSSVLMNYLPDAWNHGAEIFCECEVRYVLPDPSGQGYIVYYAWHGDERKAFKDAFYNELMWVRAKELCFLGAGAIGSTEILLRSKAHGLKTSQFVGQKMSGNGDILAFGYNTDEIVNGIGSEKARPDHPSGPTITGVIDNRGPKTSPNVLDGHVIEEGAIPAALAPVIQTLLEIGPGKVYPTNFALVERFRHLLSRTKNRLLGPYATGSSVNRTQTYLIMSHDSNEAILSLVDDKPYLQFLGVGRTTHVKKLSQILAAATNTIRGTMINSPFYSAFESEEEITVHPLGGTIMASDDTGSTGATNHLGQLFTGSGAETHEGLFCVDGAVIPTALGVNPFATITALAERTMDLLAEKYDWETDESANGPLDLFDKPKKSFPMTPDMQETEQLIRSTATGSGVRFTEIMEGHIYVGDDIQDFKTAERVAQGRSSAARFYLSVDAFNVRNLVKLSDHAALATGTFSCAALSKDPLLVLRGEVGFFTTDESISDGTNLVYNLTMLSTDGQGYVLNGYKKVDSNMAFSVRNTWKATTSLYTTITRDGEVVGKGMLYISWRNFASELLSFGRTGGSIIQTVLPTAGFLGYFVRNTANYFLGPLRMLEYPDEAPFAAGSKKPQPAETILLTAKDNVQVVMKVWRTDRAPSAGRPPILMVPGASVDEQIYSLPTIQTNAVQYFLSEGHDVYVVVLRVGRTPLAQRGYTAYDARLDVLAAVEHIYNKHDPDTQTKMYVVCHCLGAVATSMGLLDGTLPPSRMIGLCASQVFFAQKFGTVNAAKAATTLLPRIYQAVAGSWFPTVTSWTRLATTLVQRALDQALRFYPVGPADELCSSTVCHRSSLAFGRLWTHGNLNRATHSRLGSFVGGIHMHTLTHLMRMGTGGGALDNDFENLVTESNLLRLQGLPILFISGSKNVVYDPECTNTSYDMLRERFGTDVYQRRVIPGYGHLDSWMGVNSFRDVYPAVNEHVGWCESYSSDV</sequence>
<comment type="cofactor">
    <cofactor evidence="1">
        <name>FAD</name>
        <dbReference type="ChEBI" id="CHEBI:57692"/>
    </cofactor>
</comment>
<evidence type="ECO:0000256" key="5">
    <source>
        <dbReference type="ARBA" id="ARBA00022827"/>
    </source>
</evidence>
<evidence type="ECO:0000256" key="6">
    <source>
        <dbReference type="ARBA" id="ARBA00023002"/>
    </source>
</evidence>
<comment type="similarity">
    <text evidence="2">Belongs to the GMC oxidoreductase family.</text>
</comment>
<evidence type="ECO:0000256" key="12">
    <source>
        <dbReference type="ARBA" id="ARBA00049645"/>
    </source>
</evidence>
<keyword evidence="5" id="KW-0274">FAD</keyword>
<dbReference type="InterPro" id="IPR000172">
    <property type="entry name" value="GMC_OxRdtase_N"/>
</dbReference>
<dbReference type="Pfam" id="PF00732">
    <property type="entry name" value="GMC_oxred_N"/>
    <property type="match status" value="1"/>
</dbReference>
<dbReference type="Pfam" id="PF00890">
    <property type="entry name" value="FAD_binding_2"/>
    <property type="match status" value="1"/>
</dbReference>
<dbReference type="GO" id="GO:0008203">
    <property type="term" value="P:cholesterol metabolic process"/>
    <property type="evidence" value="ECO:0007669"/>
    <property type="project" value="UniProtKB-KW"/>
</dbReference>
<evidence type="ECO:0000259" key="19">
    <source>
        <dbReference type="Pfam" id="PF05199"/>
    </source>
</evidence>
<feature type="domain" description="Glucose-methanol-choline oxidoreductase C-terminal" evidence="19">
    <location>
        <begin position="551"/>
        <end position="647"/>
    </location>
</feature>
<feature type="region of interest" description="Disordered" evidence="16">
    <location>
        <begin position="423"/>
        <end position="444"/>
    </location>
</feature>
<comment type="caution">
    <text evidence="20">The sequence shown here is derived from an EMBL/GenBank/DDBJ whole genome shotgun (WGS) entry which is preliminary data.</text>
</comment>
<dbReference type="InterPro" id="IPR007867">
    <property type="entry name" value="GMC_OxRtase_C"/>
</dbReference>
<dbReference type="InterPro" id="IPR003953">
    <property type="entry name" value="FAD-dep_OxRdtase_2_FAD-bd"/>
</dbReference>
<evidence type="ECO:0000256" key="9">
    <source>
        <dbReference type="ARBA" id="ARBA00023221"/>
    </source>
</evidence>
<keyword evidence="9" id="KW-0753">Steroid metabolism</keyword>
<dbReference type="Gene3D" id="3.40.50.1820">
    <property type="entry name" value="alpha/beta hydrolase"/>
    <property type="match status" value="1"/>
</dbReference>
<dbReference type="EC" id="5.3.3.1" evidence="11"/>